<keyword evidence="8" id="KW-1185">Reference proteome</keyword>
<dbReference type="Gene3D" id="3.40.630.30">
    <property type="match status" value="2"/>
</dbReference>
<protein>
    <submittedName>
        <fullName evidence="7">Acetyltransferase</fullName>
    </submittedName>
</protein>
<evidence type="ECO:0000256" key="4">
    <source>
        <dbReference type="SAM" id="MobiDB-lite"/>
    </source>
</evidence>
<proteinExistence type="inferred from homology"/>
<dbReference type="Pfam" id="PF13530">
    <property type="entry name" value="SCP2_2"/>
    <property type="match status" value="1"/>
</dbReference>
<comment type="subunit">
    <text evidence="3">Homohexamer; trimer of dimers.</text>
</comment>
<keyword evidence="2 3" id="KW-0012">Acyltransferase</keyword>
<feature type="region of interest" description="Disordered" evidence="4">
    <location>
        <begin position="61"/>
        <end position="116"/>
    </location>
</feature>
<feature type="binding site" evidence="3">
    <location>
        <begin position="124"/>
        <end position="126"/>
    </location>
    <ligand>
        <name>acetyl-CoA</name>
        <dbReference type="ChEBI" id="CHEBI:57288"/>
    </ligand>
</feature>
<dbReference type="EMBL" id="JAUSQZ010000001">
    <property type="protein sequence ID" value="MDP9829949.1"/>
    <property type="molecule type" value="Genomic_DNA"/>
</dbReference>
<name>A0ABT9PC22_9ACTN</name>
<dbReference type="InterPro" id="IPR036527">
    <property type="entry name" value="SCP2_sterol-bd_dom_sf"/>
</dbReference>
<evidence type="ECO:0000256" key="3">
    <source>
        <dbReference type="HAMAP-Rule" id="MF_01812"/>
    </source>
</evidence>
<dbReference type="PANTHER" id="PTHR37817:SF1">
    <property type="entry name" value="N-ACETYLTRANSFERASE EIS"/>
    <property type="match status" value="1"/>
</dbReference>
<dbReference type="Proteomes" id="UP001235712">
    <property type="component" value="Unassembled WGS sequence"/>
</dbReference>
<dbReference type="Gene3D" id="3.30.1050.10">
    <property type="entry name" value="SCP2 sterol-binding domain"/>
    <property type="match status" value="1"/>
</dbReference>
<feature type="active site" description="Proton donor" evidence="3">
    <location>
        <position position="165"/>
    </location>
</feature>
<evidence type="ECO:0000313" key="8">
    <source>
        <dbReference type="Proteomes" id="UP001235712"/>
    </source>
</evidence>
<dbReference type="InterPro" id="IPR022902">
    <property type="entry name" value="NAcTrfase_Eis"/>
</dbReference>
<organism evidence="7 8">
    <name type="scientific">Kineosporia succinea</name>
    <dbReference type="NCBI Taxonomy" id="84632"/>
    <lineage>
        <taxon>Bacteria</taxon>
        <taxon>Bacillati</taxon>
        <taxon>Actinomycetota</taxon>
        <taxon>Actinomycetes</taxon>
        <taxon>Kineosporiales</taxon>
        <taxon>Kineosporiaceae</taxon>
        <taxon>Kineosporia</taxon>
    </lineage>
</organism>
<feature type="compositionally biased region" description="Basic and acidic residues" evidence="4">
    <location>
        <begin position="73"/>
        <end position="82"/>
    </location>
</feature>
<comment type="caution">
    <text evidence="7">The sequence shown here is derived from an EMBL/GenBank/DDBJ whole genome shotgun (WGS) entry which is preliminary data.</text>
</comment>
<dbReference type="Pfam" id="PF17668">
    <property type="entry name" value="Acetyltransf_17"/>
    <property type="match status" value="1"/>
</dbReference>
<comment type="similarity">
    <text evidence="3">Belongs to the acetyltransferase Eis family.</text>
</comment>
<dbReference type="PANTHER" id="PTHR37817">
    <property type="entry name" value="N-ACETYLTRANSFERASE EIS"/>
    <property type="match status" value="1"/>
</dbReference>
<dbReference type="SUPFAM" id="SSF55729">
    <property type="entry name" value="Acyl-CoA N-acyltransferases (Nat)"/>
    <property type="match status" value="1"/>
</dbReference>
<dbReference type="Pfam" id="PF13527">
    <property type="entry name" value="Acetyltransf_9"/>
    <property type="match status" value="1"/>
</dbReference>
<dbReference type="InterPro" id="IPR016181">
    <property type="entry name" value="Acyl_CoA_acyltransferase"/>
</dbReference>
<feature type="active site" description="Proton acceptor; via carboxylate" evidence="3">
    <location>
        <position position="456"/>
    </location>
</feature>
<dbReference type="InterPro" id="IPR025559">
    <property type="entry name" value="Eis_dom"/>
</dbReference>
<keyword evidence="1 3" id="KW-0808">Transferase</keyword>
<evidence type="ECO:0000313" key="7">
    <source>
        <dbReference type="EMBL" id="MDP9829949.1"/>
    </source>
</evidence>
<evidence type="ECO:0000256" key="1">
    <source>
        <dbReference type="ARBA" id="ARBA00022679"/>
    </source>
</evidence>
<feature type="binding site" evidence="3">
    <location>
        <begin position="132"/>
        <end position="137"/>
    </location>
    <ligand>
        <name>acetyl-CoA</name>
        <dbReference type="ChEBI" id="CHEBI:57288"/>
    </ligand>
</feature>
<dbReference type="HAMAP" id="MF_01812">
    <property type="entry name" value="Eis"/>
    <property type="match status" value="1"/>
</dbReference>
<feature type="domain" description="Enhanced intracellular survival protein" evidence="5">
    <location>
        <begin position="352"/>
        <end position="452"/>
    </location>
</feature>
<feature type="binding site" evidence="3">
    <location>
        <begin position="160"/>
        <end position="161"/>
    </location>
    <ligand>
        <name>acetyl-CoA</name>
        <dbReference type="ChEBI" id="CHEBI:57288"/>
    </ligand>
</feature>
<dbReference type="SUPFAM" id="SSF55718">
    <property type="entry name" value="SCP-like"/>
    <property type="match status" value="1"/>
</dbReference>
<reference evidence="7 8" key="1">
    <citation type="submission" date="2023-07" db="EMBL/GenBank/DDBJ databases">
        <title>Sequencing the genomes of 1000 actinobacteria strains.</title>
        <authorList>
            <person name="Klenk H.-P."/>
        </authorList>
    </citation>
    <scope>NUCLEOTIDE SEQUENCE [LARGE SCALE GENOMIC DNA]</scope>
    <source>
        <strain evidence="7 8">DSM 44388</strain>
    </source>
</reference>
<sequence length="456" mass="50254">MATRTPRDSPRVRTRATTGDDLDLFVTTVHQAFGAFPETPADSPGRWWSALELDRGILAHTTSEPTEPTGPADHGEPADHGGRPVGTTASYTFDLTLPGPQHPTPDTGPENPLPTISVAGVTSVGVLPTHRRQGVLTAMMRHQLTDLRERGEPLAVLLASEATIYGRFGYGPATHTTQITVPRHRNALAAPRAHTLVPPTPESRETKADNGTVEIVHRDTCGDILETLYDQYRRHQPGALSRPHHWWARRAGRPPISCAPRYIALHRDHTGTPDGYASYTLDQGTLTVDETITTTTSALTALHHFTLNHDLTQQTVLKHVPRNHPLRTQLSDTRAAQVTNDTDWLWVRILDIPRALTTRGWGSTDADLVLDVHDPFLHEHTRHHLHTHNGHATCEPTDRDPDLTLDIRDLGSLYLSGTTPSTLIHAGHIHPHHPEAAALADAVFDTGQPPHCLHWF</sequence>
<dbReference type="NCBIfam" id="NF002367">
    <property type="entry name" value="PRK01346.1-4"/>
    <property type="match status" value="1"/>
</dbReference>
<dbReference type="RefSeq" id="WP_307248657.1">
    <property type="nucleotide sequence ID" value="NZ_JAUSQZ010000001.1"/>
</dbReference>
<dbReference type="InterPro" id="IPR041380">
    <property type="entry name" value="Acetyltransf_17"/>
</dbReference>
<dbReference type="InterPro" id="IPR051554">
    <property type="entry name" value="Acetyltransferase_Eis"/>
</dbReference>
<evidence type="ECO:0000259" key="6">
    <source>
        <dbReference type="Pfam" id="PF17668"/>
    </source>
</evidence>
<dbReference type="CDD" id="cd04301">
    <property type="entry name" value="NAT_SF"/>
    <property type="match status" value="1"/>
</dbReference>
<evidence type="ECO:0000259" key="5">
    <source>
        <dbReference type="Pfam" id="PF13530"/>
    </source>
</evidence>
<evidence type="ECO:0000256" key="2">
    <source>
        <dbReference type="ARBA" id="ARBA00023315"/>
    </source>
</evidence>
<gene>
    <name evidence="7" type="ORF">J2S57_005698</name>
</gene>
<accession>A0ABT9PC22</accession>
<feature type="domain" description="Eis-like acetyltransferase" evidence="6">
    <location>
        <begin position="238"/>
        <end position="348"/>
    </location>
</feature>